<protein>
    <submittedName>
        <fullName evidence="1">Uncharacterized protein</fullName>
    </submittedName>
</protein>
<name>A0AAE0G0Q5_9CHLO</name>
<proteinExistence type="predicted"/>
<accession>A0AAE0G0Q5</accession>
<organism evidence="1 2">
    <name type="scientific">Cymbomonas tetramitiformis</name>
    <dbReference type="NCBI Taxonomy" id="36881"/>
    <lineage>
        <taxon>Eukaryota</taxon>
        <taxon>Viridiplantae</taxon>
        <taxon>Chlorophyta</taxon>
        <taxon>Pyramimonadophyceae</taxon>
        <taxon>Pyramimonadales</taxon>
        <taxon>Pyramimonadaceae</taxon>
        <taxon>Cymbomonas</taxon>
    </lineage>
</organism>
<gene>
    <name evidence="1" type="ORF">CYMTET_22190</name>
</gene>
<dbReference type="EMBL" id="LGRX02011020">
    <property type="protein sequence ID" value="KAK3269365.1"/>
    <property type="molecule type" value="Genomic_DNA"/>
</dbReference>
<reference evidence="1 2" key="1">
    <citation type="journal article" date="2015" name="Genome Biol. Evol.">
        <title>Comparative Genomics of a Bacterivorous Green Alga Reveals Evolutionary Causalities and Consequences of Phago-Mixotrophic Mode of Nutrition.</title>
        <authorList>
            <person name="Burns J.A."/>
            <person name="Paasch A."/>
            <person name="Narechania A."/>
            <person name="Kim E."/>
        </authorList>
    </citation>
    <scope>NUCLEOTIDE SEQUENCE [LARGE SCALE GENOMIC DNA]</scope>
    <source>
        <strain evidence="1 2">PLY_AMNH</strain>
    </source>
</reference>
<evidence type="ECO:0000313" key="1">
    <source>
        <dbReference type="EMBL" id="KAK3269365.1"/>
    </source>
</evidence>
<dbReference type="AlphaFoldDB" id="A0AAE0G0Q5"/>
<sequence length="162" mass="17139">MLMDEDDAMVVLIKEKGSNHKLLEVTGGAGHQLVRVGHRPANECLQPALSSVRRFLAYGTRKWAATCALAMGVMLEKVCYLGSVRRSWPTMGGAAAVSRPGWFQPASSLEIPIAGADSEDAPTLSSAHGHPEGVLSGHVEHLALTHRIISSKKHLGALGGGQ</sequence>
<evidence type="ECO:0000313" key="2">
    <source>
        <dbReference type="Proteomes" id="UP001190700"/>
    </source>
</evidence>
<comment type="caution">
    <text evidence="1">The sequence shown here is derived from an EMBL/GenBank/DDBJ whole genome shotgun (WGS) entry which is preliminary data.</text>
</comment>
<keyword evidence="2" id="KW-1185">Reference proteome</keyword>
<dbReference type="Proteomes" id="UP001190700">
    <property type="component" value="Unassembled WGS sequence"/>
</dbReference>